<gene>
    <name evidence="4" type="ORF">SNAT2548_LOCUS12777</name>
</gene>
<dbReference type="InterPro" id="IPR029063">
    <property type="entry name" value="SAM-dependent_MTases_sf"/>
</dbReference>
<feature type="repeat" description="PPR" evidence="2">
    <location>
        <begin position="286"/>
        <end position="320"/>
    </location>
</feature>
<dbReference type="OrthoDB" id="408848at2759"/>
<evidence type="ECO:0000256" key="3">
    <source>
        <dbReference type="SAM" id="MobiDB-lite"/>
    </source>
</evidence>
<organism evidence="4 5">
    <name type="scientific">Symbiodinium natans</name>
    <dbReference type="NCBI Taxonomy" id="878477"/>
    <lineage>
        <taxon>Eukaryota</taxon>
        <taxon>Sar</taxon>
        <taxon>Alveolata</taxon>
        <taxon>Dinophyceae</taxon>
        <taxon>Suessiales</taxon>
        <taxon>Symbiodiniaceae</taxon>
        <taxon>Symbiodinium</taxon>
    </lineage>
</organism>
<proteinExistence type="predicted"/>
<reference evidence="4" key="1">
    <citation type="submission" date="2021-02" db="EMBL/GenBank/DDBJ databases">
        <authorList>
            <person name="Dougan E. K."/>
            <person name="Rhodes N."/>
            <person name="Thang M."/>
            <person name="Chan C."/>
        </authorList>
    </citation>
    <scope>NUCLEOTIDE SEQUENCE</scope>
</reference>
<evidence type="ECO:0008006" key="6">
    <source>
        <dbReference type="Google" id="ProtNLM"/>
    </source>
</evidence>
<dbReference type="PANTHER" id="PTHR47447">
    <property type="entry name" value="OS03G0856100 PROTEIN"/>
    <property type="match status" value="1"/>
</dbReference>
<dbReference type="GO" id="GO:0070475">
    <property type="term" value="P:rRNA base methylation"/>
    <property type="evidence" value="ECO:0007669"/>
    <property type="project" value="InterPro"/>
</dbReference>
<comment type="caution">
    <text evidence="4">The sequence shown here is derived from an EMBL/GenBank/DDBJ whole genome shotgun (WGS) entry which is preliminary data.</text>
</comment>
<dbReference type="PROSITE" id="PS51375">
    <property type="entry name" value="PPR"/>
    <property type="match status" value="2"/>
</dbReference>
<dbReference type="InterPro" id="IPR007473">
    <property type="entry name" value="RlmJ"/>
</dbReference>
<dbReference type="EMBL" id="CAJNDS010001269">
    <property type="protein sequence ID" value="CAE7253744.1"/>
    <property type="molecule type" value="Genomic_DNA"/>
</dbReference>
<dbReference type="Gene3D" id="1.25.40.10">
    <property type="entry name" value="Tetratricopeptide repeat domain"/>
    <property type="match status" value="2"/>
</dbReference>
<dbReference type="InterPro" id="IPR002885">
    <property type="entry name" value="PPR_rpt"/>
</dbReference>
<feature type="region of interest" description="Disordered" evidence="3">
    <location>
        <begin position="751"/>
        <end position="785"/>
    </location>
</feature>
<keyword evidence="5" id="KW-1185">Reference proteome</keyword>
<evidence type="ECO:0000256" key="1">
    <source>
        <dbReference type="ARBA" id="ARBA00022737"/>
    </source>
</evidence>
<dbReference type="Pfam" id="PF13812">
    <property type="entry name" value="PPR_3"/>
    <property type="match status" value="1"/>
</dbReference>
<sequence length="892" mass="96696">MEAASFETNVVHRNQLLSACDRLGHWELALHHLQALSACCLEATAISYSTVGSACNKASQWQAALDVCRTMVESRTQRDTICCNVAITACAKGSLWPAALGLLRDMDNLKAEIDVVSFNAGVSSLARPGAWEQAVALMAEMSQLAVRPDGTTLGAVLSVCAAAAQWMLALELLQQWAETSLEADQVALNSAMLACSQSSQWTQALALFAGAGAAADGAAAAAAASACQRAAQWMAALSLVSHIRTAATHTGAEPFNAAISACEKGASWQAALAVVDVMEEAAVQKDVITYNSAIGACGKGGRWEVALHLLAEAAWTRVEHDRVSYYTAIQACETCGQWARALQLLRSLWVAGIQDQMGADSLDRRTYVHAFQAGDPIDCFKHVVFLALLQSLMAWKEPLTVVDCHAGSGIYDFRGLEPGYHRNFQDGIIHVSDAATAAEGDHRRVLTPTVCQYLALQRRTNYRVSGEGGQRQLHLFAGSAALALQARRPQDQVLLFEAAPGIYRDLLRHLRSLGGPTSAEDGIHTFCDDSYRWLLRANTSLFTERGVVFLDPPYDSVNSFHIWNLFMVQFLRSVRPGFAVGLWYPFIDTLQTANLHARLVDLGQGDVLVAEMEVDRPFEEQQSRSGVALLGAPAQLRFTLEEELSCLGDLLAGSPYQRQVRVSVRWLRGEKGANQLKRQQLRFLRRGQLHNRACVEEGIALVKFLNLVRSQYGPSAVLSASVWLLRDAVQRIHVGMTPTVAEVHPAASFCPSKPGAPAKRTSAGVEKHHKTRRAPSASEPVARDATASAPLGLPIRARSGSCALPIQSRTSGDLPIAGRSVVAGPILEPLGRLGGLNVGLLDIGTSFGEVENAERRGEEEYHRCWPGRLLSLSELAYLIRQSRDDMSLRRGA</sequence>
<dbReference type="GO" id="GO:0008649">
    <property type="term" value="F:rRNA methyltransferase activity"/>
    <property type="evidence" value="ECO:0007669"/>
    <property type="project" value="InterPro"/>
</dbReference>
<feature type="repeat" description="PPR" evidence="2">
    <location>
        <begin position="114"/>
        <end position="148"/>
    </location>
</feature>
<dbReference type="InterPro" id="IPR011990">
    <property type="entry name" value="TPR-like_helical_dom_sf"/>
</dbReference>
<dbReference type="Proteomes" id="UP000604046">
    <property type="component" value="Unassembled WGS sequence"/>
</dbReference>
<dbReference type="AlphaFoldDB" id="A0A812M7Y3"/>
<protein>
    <recommendedName>
        <fullName evidence="6">Pentatricopeptide repeat-containing protein, chloroplastic</fullName>
    </recommendedName>
</protein>
<keyword evidence="1" id="KW-0677">Repeat</keyword>
<dbReference type="Gene3D" id="3.40.50.150">
    <property type="entry name" value="Vaccinia Virus protein VP39"/>
    <property type="match status" value="1"/>
</dbReference>
<accession>A0A812M7Y3</accession>
<dbReference type="SUPFAM" id="SSF53335">
    <property type="entry name" value="S-adenosyl-L-methionine-dependent methyltransferases"/>
    <property type="match status" value="1"/>
</dbReference>
<name>A0A812M7Y3_9DINO</name>
<evidence type="ECO:0000256" key="2">
    <source>
        <dbReference type="PROSITE-ProRule" id="PRU00708"/>
    </source>
</evidence>
<dbReference type="Pfam" id="PF04378">
    <property type="entry name" value="RsmJ"/>
    <property type="match status" value="1"/>
</dbReference>
<dbReference type="PANTHER" id="PTHR47447:SF17">
    <property type="entry name" value="OS12G0638900 PROTEIN"/>
    <property type="match status" value="1"/>
</dbReference>
<evidence type="ECO:0000313" key="5">
    <source>
        <dbReference type="Proteomes" id="UP000604046"/>
    </source>
</evidence>
<evidence type="ECO:0000313" key="4">
    <source>
        <dbReference type="EMBL" id="CAE7253744.1"/>
    </source>
</evidence>